<dbReference type="GO" id="GO:0016987">
    <property type="term" value="F:sigma factor activity"/>
    <property type="evidence" value="ECO:0007669"/>
    <property type="project" value="UniProtKB-KW"/>
</dbReference>
<evidence type="ECO:0000256" key="4">
    <source>
        <dbReference type="ARBA" id="ARBA00023163"/>
    </source>
</evidence>
<dbReference type="InterPro" id="IPR007627">
    <property type="entry name" value="RNA_pol_sigma70_r2"/>
</dbReference>
<dbReference type="InterPro" id="IPR013325">
    <property type="entry name" value="RNA_pol_sigma_r2"/>
</dbReference>
<dbReference type="Pfam" id="PF04542">
    <property type="entry name" value="Sigma70_r2"/>
    <property type="match status" value="1"/>
</dbReference>
<evidence type="ECO:0000313" key="8">
    <source>
        <dbReference type="Proteomes" id="UP000317648"/>
    </source>
</evidence>
<dbReference type="PANTHER" id="PTHR43133:SF51">
    <property type="entry name" value="RNA POLYMERASE SIGMA FACTOR"/>
    <property type="match status" value="1"/>
</dbReference>
<proteinExistence type="inferred from homology"/>
<dbReference type="PANTHER" id="PTHR43133">
    <property type="entry name" value="RNA POLYMERASE ECF-TYPE SIGMA FACTO"/>
    <property type="match status" value="1"/>
</dbReference>
<dbReference type="InterPro" id="IPR039425">
    <property type="entry name" value="RNA_pol_sigma-70-like"/>
</dbReference>
<dbReference type="AlphaFoldDB" id="A0A518DKX6"/>
<keyword evidence="3" id="KW-0731">Sigma factor</keyword>
<feature type="domain" description="RNA polymerase sigma factor 70 region 4 type 2" evidence="6">
    <location>
        <begin position="95"/>
        <end position="146"/>
    </location>
</feature>
<evidence type="ECO:0000256" key="3">
    <source>
        <dbReference type="ARBA" id="ARBA00023082"/>
    </source>
</evidence>
<dbReference type="Gene3D" id="1.10.1740.10">
    <property type="match status" value="1"/>
</dbReference>
<dbReference type="EMBL" id="CP036433">
    <property type="protein sequence ID" value="QDU92480.1"/>
    <property type="molecule type" value="Genomic_DNA"/>
</dbReference>
<feature type="domain" description="RNA polymerase sigma-70 region 2" evidence="5">
    <location>
        <begin position="2"/>
        <end position="62"/>
    </location>
</feature>
<dbReference type="Proteomes" id="UP000317648">
    <property type="component" value="Chromosome"/>
</dbReference>
<comment type="similarity">
    <text evidence="1">Belongs to the sigma-70 factor family. ECF subfamily.</text>
</comment>
<dbReference type="CDD" id="cd06171">
    <property type="entry name" value="Sigma70_r4"/>
    <property type="match status" value="1"/>
</dbReference>
<evidence type="ECO:0000256" key="1">
    <source>
        <dbReference type="ARBA" id="ARBA00010641"/>
    </source>
</evidence>
<dbReference type="InterPro" id="IPR013249">
    <property type="entry name" value="RNA_pol_sigma70_r4_t2"/>
</dbReference>
<protein>
    <submittedName>
        <fullName evidence="7">RNA polymerase sigma factor</fullName>
    </submittedName>
</protein>
<sequence length="162" mass="18507">MLLSFIHALVRDRNDAEDLFQEVGVLVLKKGAEAPQDSHRFAGWCRGIARNLVLHHWRSKQRNKLVANERLLHVLERAYEEASLEDGLPQQRSVALPDCLNELADHSRHVIQMRYFQGLTSEQIGQQLDRSAAAVRKLLSRIRAQLEQCIERRLAHGGASDE</sequence>
<dbReference type="SUPFAM" id="SSF88659">
    <property type="entry name" value="Sigma3 and sigma4 domains of RNA polymerase sigma factors"/>
    <property type="match status" value="1"/>
</dbReference>
<dbReference type="InterPro" id="IPR014284">
    <property type="entry name" value="RNA_pol_sigma-70_dom"/>
</dbReference>
<dbReference type="InterPro" id="IPR013324">
    <property type="entry name" value="RNA_pol_sigma_r3/r4-like"/>
</dbReference>
<keyword evidence="2" id="KW-0805">Transcription regulation</keyword>
<evidence type="ECO:0000256" key="2">
    <source>
        <dbReference type="ARBA" id="ARBA00023015"/>
    </source>
</evidence>
<dbReference type="SUPFAM" id="SSF88946">
    <property type="entry name" value="Sigma2 domain of RNA polymerase sigma factors"/>
    <property type="match status" value="1"/>
</dbReference>
<dbReference type="Pfam" id="PF08281">
    <property type="entry name" value="Sigma70_r4_2"/>
    <property type="match status" value="1"/>
</dbReference>
<evidence type="ECO:0000259" key="6">
    <source>
        <dbReference type="Pfam" id="PF08281"/>
    </source>
</evidence>
<gene>
    <name evidence="7" type="ORF">Pla8534_02280</name>
</gene>
<dbReference type="OrthoDB" id="6383365at2"/>
<dbReference type="NCBIfam" id="TIGR02937">
    <property type="entry name" value="sigma70-ECF"/>
    <property type="match status" value="1"/>
</dbReference>
<dbReference type="GO" id="GO:0003677">
    <property type="term" value="F:DNA binding"/>
    <property type="evidence" value="ECO:0007669"/>
    <property type="project" value="InterPro"/>
</dbReference>
<keyword evidence="4" id="KW-0804">Transcription</keyword>
<keyword evidence="8" id="KW-1185">Reference proteome</keyword>
<dbReference type="Gene3D" id="1.10.10.10">
    <property type="entry name" value="Winged helix-like DNA-binding domain superfamily/Winged helix DNA-binding domain"/>
    <property type="match status" value="1"/>
</dbReference>
<accession>A0A518DKX6</accession>
<organism evidence="7 8">
    <name type="scientific">Lignipirellula cremea</name>
    <dbReference type="NCBI Taxonomy" id="2528010"/>
    <lineage>
        <taxon>Bacteria</taxon>
        <taxon>Pseudomonadati</taxon>
        <taxon>Planctomycetota</taxon>
        <taxon>Planctomycetia</taxon>
        <taxon>Pirellulales</taxon>
        <taxon>Pirellulaceae</taxon>
        <taxon>Lignipirellula</taxon>
    </lineage>
</organism>
<dbReference type="GO" id="GO:0006352">
    <property type="term" value="P:DNA-templated transcription initiation"/>
    <property type="evidence" value="ECO:0007669"/>
    <property type="project" value="InterPro"/>
</dbReference>
<dbReference type="KEGG" id="lcre:Pla8534_02280"/>
<evidence type="ECO:0000313" key="7">
    <source>
        <dbReference type="EMBL" id="QDU92480.1"/>
    </source>
</evidence>
<dbReference type="InterPro" id="IPR036388">
    <property type="entry name" value="WH-like_DNA-bd_sf"/>
</dbReference>
<evidence type="ECO:0000259" key="5">
    <source>
        <dbReference type="Pfam" id="PF04542"/>
    </source>
</evidence>
<reference evidence="7 8" key="1">
    <citation type="submission" date="2019-02" db="EMBL/GenBank/DDBJ databases">
        <title>Deep-cultivation of Planctomycetes and their phenomic and genomic characterization uncovers novel biology.</title>
        <authorList>
            <person name="Wiegand S."/>
            <person name="Jogler M."/>
            <person name="Boedeker C."/>
            <person name="Pinto D."/>
            <person name="Vollmers J."/>
            <person name="Rivas-Marin E."/>
            <person name="Kohn T."/>
            <person name="Peeters S.H."/>
            <person name="Heuer A."/>
            <person name="Rast P."/>
            <person name="Oberbeckmann S."/>
            <person name="Bunk B."/>
            <person name="Jeske O."/>
            <person name="Meyerdierks A."/>
            <person name="Storesund J.E."/>
            <person name="Kallscheuer N."/>
            <person name="Luecker S."/>
            <person name="Lage O.M."/>
            <person name="Pohl T."/>
            <person name="Merkel B.J."/>
            <person name="Hornburger P."/>
            <person name="Mueller R.-W."/>
            <person name="Bruemmer F."/>
            <person name="Labrenz M."/>
            <person name="Spormann A.M."/>
            <person name="Op den Camp H."/>
            <person name="Overmann J."/>
            <person name="Amann R."/>
            <person name="Jetten M.S.M."/>
            <person name="Mascher T."/>
            <person name="Medema M.H."/>
            <person name="Devos D.P."/>
            <person name="Kaster A.-K."/>
            <person name="Ovreas L."/>
            <person name="Rohde M."/>
            <person name="Galperin M.Y."/>
            <person name="Jogler C."/>
        </authorList>
    </citation>
    <scope>NUCLEOTIDE SEQUENCE [LARGE SCALE GENOMIC DNA]</scope>
    <source>
        <strain evidence="7 8">Pla85_3_4</strain>
    </source>
</reference>
<name>A0A518DKX6_9BACT</name>